<feature type="compositionally biased region" description="Basic and acidic residues" evidence="1">
    <location>
        <begin position="61"/>
        <end position="74"/>
    </location>
</feature>
<accession>A0A0C2GJG5</accession>
<dbReference type="OrthoDB" id="5877394at2759"/>
<sequence length="204" mass="22008">MEFRNNFFAPFCGGHRGGRDFTPNKGNSFSPNTRGGRGGFSPRGGRGTPGFRGSGGARGSFSEKRKPFGHKDNEEGGSQPAQPPAKKQTPVLKKPDASKKAAIQEDSDEEDEDEEDEEEDEESLEDEEQTEPIMKTPAPKSNQKEIKSALKSGKGTDVKKSVDVSAAATPTTSSKKIPVTPHPLKKSLTAKDTPRTTLNFDDDS</sequence>
<dbReference type="AlphaFoldDB" id="A0A0C2GJG5"/>
<evidence type="ECO:0000256" key="1">
    <source>
        <dbReference type="SAM" id="MobiDB-lite"/>
    </source>
</evidence>
<dbReference type="EMBL" id="KN732445">
    <property type="protein sequence ID" value="KIH59004.1"/>
    <property type="molecule type" value="Genomic_DNA"/>
</dbReference>
<feature type="non-terminal residue" evidence="2">
    <location>
        <position position="204"/>
    </location>
</feature>
<organism evidence="2 3">
    <name type="scientific">Ancylostoma duodenale</name>
    <dbReference type="NCBI Taxonomy" id="51022"/>
    <lineage>
        <taxon>Eukaryota</taxon>
        <taxon>Metazoa</taxon>
        <taxon>Ecdysozoa</taxon>
        <taxon>Nematoda</taxon>
        <taxon>Chromadorea</taxon>
        <taxon>Rhabditida</taxon>
        <taxon>Rhabditina</taxon>
        <taxon>Rhabditomorpha</taxon>
        <taxon>Strongyloidea</taxon>
        <taxon>Ancylostomatidae</taxon>
        <taxon>Ancylostomatinae</taxon>
        <taxon>Ancylostoma</taxon>
    </lineage>
</organism>
<name>A0A0C2GJG5_9BILA</name>
<keyword evidence="3" id="KW-1185">Reference proteome</keyword>
<feature type="compositionally biased region" description="Gly residues" evidence="1">
    <location>
        <begin position="35"/>
        <end position="58"/>
    </location>
</feature>
<evidence type="ECO:0000313" key="3">
    <source>
        <dbReference type="Proteomes" id="UP000054047"/>
    </source>
</evidence>
<feature type="compositionally biased region" description="Polar residues" evidence="1">
    <location>
        <begin position="195"/>
        <end position="204"/>
    </location>
</feature>
<feature type="region of interest" description="Disordered" evidence="1">
    <location>
        <begin position="1"/>
        <end position="204"/>
    </location>
</feature>
<gene>
    <name evidence="2" type="ORF">ANCDUO_10781</name>
</gene>
<protein>
    <submittedName>
        <fullName evidence="2">Uncharacterized protein</fullName>
    </submittedName>
</protein>
<proteinExistence type="predicted"/>
<feature type="compositionally biased region" description="Acidic residues" evidence="1">
    <location>
        <begin position="105"/>
        <end position="130"/>
    </location>
</feature>
<reference evidence="2 3" key="1">
    <citation type="submission" date="2013-12" db="EMBL/GenBank/DDBJ databases">
        <title>Draft genome of the parsitic nematode Ancylostoma duodenale.</title>
        <authorList>
            <person name="Mitreva M."/>
        </authorList>
    </citation>
    <scope>NUCLEOTIDE SEQUENCE [LARGE SCALE GENOMIC DNA]</scope>
    <source>
        <strain evidence="2 3">Zhejiang</strain>
    </source>
</reference>
<feature type="compositionally biased region" description="Basic and acidic residues" evidence="1">
    <location>
        <begin position="142"/>
        <end position="162"/>
    </location>
</feature>
<evidence type="ECO:0000313" key="2">
    <source>
        <dbReference type="EMBL" id="KIH59004.1"/>
    </source>
</evidence>
<dbReference type="Proteomes" id="UP000054047">
    <property type="component" value="Unassembled WGS sequence"/>
</dbReference>
<feature type="compositionally biased region" description="Basic and acidic residues" evidence="1">
    <location>
        <begin position="93"/>
        <end position="103"/>
    </location>
</feature>